<dbReference type="EMBL" id="LN899823">
    <property type="protein sequence ID" value="CUV24694.1"/>
    <property type="molecule type" value="Genomic_DNA"/>
</dbReference>
<dbReference type="EMBL" id="LN899824">
    <property type="protein sequence ID" value="CUV30973.1"/>
    <property type="molecule type" value="Genomic_DNA"/>
</dbReference>
<dbReference type="EMBL" id="LN899822">
    <property type="protein sequence ID" value="CUV62421.1"/>
    <property type="molecule type" value="Genomic_DNA"/>
</dbReference>
<dbReference type="EMBL" id="LN899825">
    <property type="protein sequence ID" value="CUV37119.1"/>
    <property type="molecule type" value="Genomic_DNA"/>
</dbReference>
<sequence length="73" mass="7585">MSCSQNSPRSSPKADLPVFLRLDHFCIAQTLAPGLKYRSQIAGGTSCGSGATEGHLSTAQSLLSIRPEPVALG</sequence>
<name>A0A0S4W7B6_RALSL</name>
<proteinExistence type="predicted"/>
<evidence type="ECO:0000313" key="1">
    <source>
        <dbReference type="EMBL" id="CUV24694.1"/>
    </source>
</evidence>
<dbReference type="AlphaFoldDB" id="A0A0S4W7B6"/>
<dbReference type="EMBL" id="LN899826">
    <property type="protein sequence ID" value="CUV42466.1"/>
    <property type="molecule type" value="Genomic_DNA"/>
</dbReference>
<gene>
    <name evidence="6" type="ORF">RD1301_v1_2310020</name>
    <name evidence="1" type="ORF">RUN1744_v1_690070</name>
    <name evidence="2" type="ORF">RUN1985_v1_760090</name>
    <name evidence="5" type="ORF">RUN215_v1_650046</name>
    <name evidence="3" type="ORF">TD1301_v1_2790004</name>
    <name evidence="4" type="ORF">TF3108_v1_1250070</name>
</gene>
<accession>A0A0S4W7B6</accession>
<reference evidence="4" key="1">
    <citation type="submission" date="2015-10" db="EMBL/GenBank/DDBJ databases">
        <authorList>
            <person name="Gilbert D.G."/>
        </authorList>
    </citation>
    <scope>NUCLEOTIDE SEQUENCE</scope>
    <source>
        <strain evidence="4">Phyl III-seqv23</strain>
    </source>
</reference>
<organism evidence="4">
    <name type="scientific">Ralstonia solanacearum</name>
    <name type="common">Pseudomonas solanacearum</name>
    <dbReference type="NCBI Taxonomy" id="305"/>
    <lineage>
        <taxon>Bacteria</taxon>
        <taxon>Pseudomonadati</taxon>
        <taxon>Pseudomonadota</taxon>
        <taxon>Betaproteobacteria</taxon>
        <taxon>Burkholderiales</taxon>
        <taxon>Burkholderiaceae</taxon>
        <taxon>Ralstonia</taxon>
        <taxon>Ralstonia solanacearum species complex</taxon>
    </lineage>
</organism>
<evidence type="ECO:0000313" key="6">
    <source>
        <dbReference type="EMBL" id="CUV62421.1"/>
    </source>
</evidence>
<evidence type="ECO:0000313" key="5">
    <source>
        <dbReference type="EMBL" id="CUV56050.1"/>
    </source>
</evidence>
<evidence type="ECO:0000313" key="2">
    <source>
        <dbReference type="EMBL" id="CUV30973.1"/>
    </source>
</evidence>
<evidence type="ECO:0000313" key="3">
    <source>
        <dbReference type="EMBL" id="CUV37119.1"/>
    </source>
</evidence>
<evidence type="ECO:0000313" key="4">
    <source>
        <dbReference type="EMBL" id="CUV42466.1"/>
    </source>
</evidence>
<protein>
    <submittedName>
        <fullName evidence="4">Uncharacterized protein</fullName>
    </submittedName>
</protein>
<dbReference type="EMBL" id="LN899820">
    <property type="protein sequence ID" value="CUV56050.1"/>
    <property type="molecule type" value="Genomic_DNA"/>
</dbReference>